<feature type="domain" description="Ribosome maturation factor RimP N-terminal" evidence="4">
    <location>
        <begin position="10"/>
        <end position="82"/>
    </location>
</feature>
<proteinExistence type="inferred from homology"/>
<organism evidence="6 7">
    <name type="scientific">Gordonia crocea</name>
    <dbReference type="NCBI Taxonomy" id="589162"/>
    <lineage>
        <taxon>Bacteria</taxon>
        <taxon>Bacillati</taxon>
        <taxon>Actinomycetota</taxon>
        <taxon>Actinomycetes</taxon>
        <taxon>Mycobacteriales</taxon>
        <taxon>Gordoniaceae</taxon>
        <taxon>Gordonia</taxon>
    </lineage>
</organism>
<keyword evidence="1 3" id="KW-0963">Cytoplasm</keyword>
<comment type="similarity">
    <text evidence="3">Belongs to the RimP family.</text>
</comment>
<dbReference type="PANTHER" id="PTHR33867:SF1">
    <property type="entry name" value="RIBOSOME MATURATION FACTOR RIMP"/>
    <property type="match status" value="1"/>
</dbReference>
<dbReference type="EMBL" id="BJOU01000001">
    <property type="protein sequence ID" value="GED97658.1"/>
    <property type="molecule type" value="Genomic_DNA"/>
</dbReference>
<evidence type="ECO:0000259" key="4">
    <source>
        <dbReference type="Pfam" id="PF02576"/>
    </source>
</evidence>
<dbReference type="Gene3D" id="3.30.300.70">
    <property type="entry name" value="RimP-like superfamily, N-terminal"/>
    <property type="match status" value="1"/>
</dbReference>
<dbReference type="SUPFAM" id="SSF75420">
    <property type="entry name" value="YhbC-like, N-terminal domain"/>
    <property type="match status" value="1"/>
</dbReference>
<comment type="caution">
    <text evidence="6">The sequence shown here is derived from an EMBL/GenBank/DDBJ whole genome shotgun (WGS) entry which is preliminary data.</text>
</comment>
<keyword evidence="2 3" id="KW-0690">Ribosome biogenesis</keyword>
<reference evidence="7" key="1">
    <citation type="submission" date="2019-06" db="EMBL/GenBank/DDBJ databases">
        <title>Gordonia isolated from sludge of a wastewater treatment plant.</title>
        <authorList>
            <person name="Tamura T."/>
            <person name="Aoyama K."/>
            <person name="Kang Y."/>
            <person name="Saito S."/>
            <person name="Akiyama N."/>
            <person name="Yazawa K."/>
            <person name="Gonoi T."/>
            <person name="Mikami Y."/>
        </authorList>
    </citation>
    <scope>NUCLEOTIDE SEQUENCE [LARGE SCALE GENOMIC DNA]</scope>
    <source>
        <strain evidence="7">NBRC 107697</strain>
    </source>
</reference>
<dbReference type="Pfam" id="PF02576">
    <property type="entry name" value="RimP_N"/>
    <property type="match status" value="1"/>
</dbReference>
<evidence type="ECO:0000259" key="5">
    <source>
        <dbReference type="Pfam" id="PF17384"/>
    </source>
</evidence>
<protein>
    <recommendedName>
        <fullName evidence="3">Ribosome maturation factor RimP</fullName>
    </recommendedName>
</protein>
<evidence type="ECO:0000313" key="7">
    <source>
        <dbReference type="Proteomes" id="UP000444980"/>
    </source>
</evidence>
<evidence type="ECO:0000256" key="1">
    <source>
        <dbReference type="ARBA" id="ARBA00022490"/>
    </source>
</evidence>
<dbReference type="PANTHER" id="PTHR33867">
    <property type="entry name" value="RIBOSOME MATURATION FACTOR RIMP"/>
    <property type="match status" value="1"/>
</dbReference>
<dbReference type="NCBIfam" id="NF000930">
    <property type="entry name" value="PRK00092.2-2"/>
    <property type="match status" value="1"/>
</dbReference>
<dbReference type="RefSeq" id="WP_161926956.1">
    <property type="nucleotide sequence ID" value="NZ_BJOU01000001.1"/>
</dbReference>
<feature type="domain" description="Ribosome maturation factor RimP C-terminal" evidence="5">
    <location>
        <begin position="85"/>
        <end position="162"/>
    </location>
</feature>
<dbReference type="HAMAP" id="MF_01077">
    <property type="entry name" value="RimP"/>
    <property type="match status" value="1"/>
</dbReference>
<comment type="subcellular location">
    <subcellularLocation>
        <location evidence="3">Cytoplasm</location>
    </subcellularLocation>
</comment>
<name>A0A7I9UWX0_9ACTN</name>
<dbReference type="GO" id="GO:0006412">
    <property type="term" value="P:translation"/>
    <property type="evidence" value="ECO:0007669"/>
    <property type="project" value="TreeGrafter"/>
</dbReference>
<dbReference type="OrthoDB" id="9805006at2"/>
<dbReference type="InterPro" id="IPR028998">
    <property type="entry name" value="RimP_C"/>
</dbReference>
<dbReference type="InterPro" id="IPR003728">
    <property type="entry name" value="Ribosome_maturation_RimP"/>
</dbReference>
<evidence type="ECO:0000256" key="3">
    <source>
        <dbReference type="HAMAP-Rule" id="MF_01077"/>
    </source>
</evidence>
<accession>A0A7I9UWX0</accession>
<gene>
    <name evidence="3 6" type="primary">rimP</name>
    <name evidence="6" type="ORF">nbrc107697_16970</name>
</gene>
<dbReference type="CDD" id="cd01734">
    <property type="entry name" value="YlxS_C"/>
    <property type="match status" value="1"/>
</dbReference>
<dbReference type="GO" id="GO:0005829">
    <property type="term" value="C:cytosol"/>
    <property type="evidence" value="ECO:0007669"/>
    <property type="project" value="TreeGrafter"/>
</dbReference>
<sequence length="177" mass="18379">MPDHKSVAALVEPVVVGAGFDVDDVAVADIAGGGSAITVVVDGEDGVGLDALTDLTRALTASFDTQPWAQDYTLDVMSRGVDSPLTLERHWRRNLGRKAELTLAAQGGDASGDTDANEEKLTGRIGTLVGDTVSIVVNHKGRLAVREVALSDVVSAVVTVEFGEPSPAELKLCRGEG</sequence>
<dbReference type="InterPro" id="IPR035956">
    <property type="entry name" value="RimP_N_sf"/>
</dbReference>
<keyword evidence="7" id="KW-1185">Reference proteome</keyword>
<evidence type="ECO:0000256" key="2">
    <source>
        <dbReference type="ARBA" id="ARBA00022517"/>
    </source>
</evidence>
<dbReference type="Pfam" id="PF17384">
    <property type="entry name" value="DUF150_C"/>
    <property type="match status" value="1"/>
</dbReference>
<evidence type="ECO:0000313" key="6">
    <source>
        <dbReference type="EMBL" id="GED97658.1"/>
    </source>
</evidence>
<dbReference type="GO" id="GO:0000028">
    <property type="term" value="P:ribosomal small subunit assembly"/>
    <property type="evidence" value="ECO:0007669"/>
    <property type="project" value="TreeGrafter"/>
</dbReference>
<dbReference type="InterPro" id="IPR028989">
    <property type="entry name" value="RimP_N"/>
</dbReference>
<comment type="function">
    <text evidence="3">Required for maturation of 30S ribosomal subunits.</text>
</comment>
<dbReference type="Proteomes" id="UP000444980">
    <property type="component" value="Unassembled WGS sequence"/>
</dbReference>
<dbReference type="AlphaFoldDB" id="A0A7I9UWX0"/>